<dbReference type="InterPro" id="IPR043128">
    <property type="entry name" value="Rev_trsase/Diguanyl_cyclase"/>
</dbReference>
<dbReference type="SMART" id="SM00267">
    <property type="entry name" value="GGDEF"/>
    <property type="match status" value="1"/>
</dbReference>
<dbReference type="GO" id="GO:0043709">
    <property type="term" value="P:cell adhesion involved in single-species biofilm formation"/>
    <property type="evidence" value="ECO:0007669"/>
    <property type="project" value="TreeGrafter"/>
</dbReference>
<gene>
    <name evidence="6" type="ORF">Pme01_53920</name>
</gene>
<dbReference type="InterPro" id="IPR029016">
    <property type="entry name" value="GAF-like_dom_sf"/>
</dbReference>
<dbReference type="GO" id="GO:0052621">
    <property type="term" value="F:diguanylate cyclase activity"/>
    <property type="evidence" value="ECO:0007669"/>
    <property type="project" value="TreeGrafter"/>
</dbReference>
<dbReference type="PROSITE" id="PS50011">
    <property type="entry name" value="PROTEIN_KINASE_DOM"/>
    <property type="match status" value="1"/>
</dbReference>
<dbReference type="GO" id="GO:0005524">
    <property type="term" value="F:ATP binding"/>
    <property type="evidence" value="ECO:0007669"/>
    <property type="project" value="InterPro"/>
</dbReference>
<dbReference type="SUPFAM" id="SSF55073">
    <property type="entry name" value="Nucleotide cyclase"/>
    <property type="match status" value="1"/>
</dbReference>
<comment type="caution">
    <text evidence="6">The sequence shown here is derived from an EMBL/GenBank/DDBJ whole genome shotgun (WGS) entry which is preliminary data.</text>
</comment>
<feature type="domain" description="Protein kinase" evidence="4">
    <location>
        <begin position="23"/>
        <end position="278"/>
    </location>
</feature>
<dbReference type="InterPro" id="IPR008271">
    <property type="entry name" value="Ser/Thr_kinase_AS"/>
</dbReference>
<dbReference type="Pfam" id="PF01590">
    <property type="entry name" value="GAF"/>
    <property type="match status" value="2"/>
</dbReference>
<dbReference type="SMART" id="SM00065">
    <property type="entry name" value="GAF"/>
    <property type="match status" value="2"/>
</dbReference>
<dbReference type="InterPro" id="IPR000719">
    <property type="entry name" value="Prot_kinase_dom"/>
</dbReference>
<dbReference type="SMART" id="SM00220">
    <property type="entry name" value="S_TKc"/>
    <property type="match status" value="1"/>
</dbReference>
<dbReference type="SUPFAM" id="SSF52540">
    <property type="entry name" value="P-loop containing nucleoside triphosphate hydrolases"/>
    <property type="match status" value="1"/>
</dbReference>
<dbReference type="PROSITE" id="PS50887">
    <property type="entry name" value="GGDEF"/>
    <property type="match status" value="1"/>
</dbReference>
<organism evidence="6 7">
    <name type="scientific">Planosporangium mesophilum</name>
    <dbReference type="NCBI Taxonomy" id="689768"/>
    <lineage>
        <taxon>Bacteria</taxon>
        <taxon>Bacillati</taxon>
        <taxon>Actinomycetota</taxon>
        <taxon>Actinomycetes</taxon>
        <taxon>Micromonosporales</taxon>
        <taxon>Micromonosporaceae</taxon>
        <taxon>Planosporangium</taxon>
    </lineage>
</organism>
<dbReference type="Pfam" id="PF00069">
    <property type="entry name" value="Pkinase"/>
    <property type="match status" value="1"/>
</dbReference>
<dbReference type="GO" id="GO:0005886">
    <property type="term" value="C:plasma membrane"/>
    <property type="evidence" value="ECO:0007669"/>
    <property type="project" value="TreeGrafter"/>
</dbReference>
<evidence type="ECO:0000259" key="4">
    <source>
        <dbReference type="PROSITE" id="PS50011"/>
    </source>
</evidence>
<dbReference type="RefSeq" id="WP_168118103.1">
    <property type="nucleotide sequence ID" value="NZ_BOON01000059.1"/>
</dbReference>
<dbReference type="Pfam" id="PF13191">
    <property type="entry name" value="AAA_16"/>
    <property type="match status" value="1"/>
</dbReference>
<sequence>MPTAPPVPADPVHTRQPGDVAGLDVVGEIGRGAQAVVYRVRRGDAEYAMKVLQPSRADEEADARAFRREAALLASISAPGLARVHEVGTTDGKPYLLMDLIEGERLAGALATGPLPEERAIALGRDVAAALAAAHQAGLVHRDVKPDNIMLTPDGSARLVDFGLATRMDHDHSDQIAGTLAYSAPEQSGMLNRAVDGRSDLYALGAVLFECVTGAPPFSAADVGELLRLHSTAQVPDPRDLVADVSPVFAAVIRTLLAKDPDDRYQSATGLLADLRRLAGGETDFPLSTADEPTPAEESSLVGRSDELAVLTARWKRTLAGHGGIALVHGAPGGGKSRLVRELTTPAVRGGHLVLHGKSSPDDRLPLAPLRAAVDGYIRSVLRLPHAESAAALRRIKEAAGPTASLVKNLSPALAEVLAAPDLSGDVTQDRYTAAVAGFVAELARSAGGAVLHLDDLQWFDDATLRVLEQLASGLSTGRLLVIATARDDAASRPAVEAFRARLGDRLDTVIGLRPLSASAVGDLVSDLTGGLRLEPGAAARLAARSDGNPFTLLEYVKAIVDAGLALPYWGTWRIDVSGLDALALPQDAAELVLKRVDALDIASRRLLGVAAGVGTVFSPDLVAEVCAADRQRVLDIISDAAWHRLVEPRDDGRYAFLHDRIREALLGQWDEATRRGLHDRIADALDRRGSGDPQAVYALAHHRAMGDPDHNPAGTFSACRAAGELALADHAPESAVFFLEHAAAAAARAAIPTDFTFGRILGVAYHRATRLDDAVDTLRRTLPLTRRRMERARTLYLIAGVHESAWNSAEQIKAGEQALAALGRPLPNNRFLLVVSTLWLFAVGCLVGVTRIGYGTVDPRKRELYTLLTALYQSIGVANVRNLQPLKGVASAFRAVYPVNRVGPCPEYARQRIELVFVCRNLGLHRLADKLAGSAARVAVDLGDPGLSAYVAWMDGISRHGSGRDSGETVRRVLDEHDRWLDFGHALDAYAVLCWDWLLRGDMAEMEAGFARRRARAAAGGQSERSGVVATDACLLALRGRAGEAAAHLARLHDDAAPLHQKVDILIATFQAALESNDLGATFDEAVVAFDALRLKPLDLLPAQHTLYVYRTLGHLERCRRAADPDRAALLAAARDAVAALGKVTQRPILAAYHRVAEATLQELAGAPAEALAKLAAAEPVLRAVDAPLVAYESALLRARSLRALGLSGESMRQAGYALAVAEEQGWPHRARRLGAEFGLTRTGSVVHRGTSVTGNRHSHRWAALEQVSLAASRVLDPAKLARIALDETLRILGAERAFLFLLDGGSGQLVPRLGRDAAGTDLEELTGYSASLVEKVRHEHEALVVTGTEEGEALGSQSMMVYGLRSILVAPLLLDGRLLGVVYLDSRVAKGVFTVDDVDILTAITHHVAVALETARAAQLEVAVEAANRQRDLAETLREAMTWLAGTLDPDTVLRRLLTTVTRARGGERAWLLLGAPGAAAVDIRPAAADRSDTVETGAHHGLGALLGLDQPSVYGPEAAWSRVLDDDAPVSWLAVPLMARDEHLGVLVLGSDRPDAYREADVGIVAALAGQGMVAYENARLFSQVHHLATVDGLTGVANRRHFFEVAEREVAESQRGGAPLAAVILDIDHFKRINDNHGHQVGDDVIRGVVDRLRSQLGDTDLLGRYGGEEFVVLLPDAVLSDGADRAQPTAERLRAEVARTAVPTRDGPVEVTISVGVAYLRPSDTGPDTLLDRADACLYRAKESGRNRVVVSDR</sequence>
<name>A0A8J3TER8_9ACTN</name>
<evidence type="ECO:0000256" key="2">
    <source>
        <dbReference type="SAM" id="Coils"/>
    </source>
</evidence>
<dbReference type="FunFam" id="3.30.70.270:FF:000001">
    <property type="entry name" value="Diguanylate cyclase domain protein"/>
    <property type="match status" value="1"/>
</dbReference>
<protein>
    <recommendedName>
        <fullName evidence="8">Non-specific serine/threonine protein kinase</fullName>
    </recommendedName>
</protein>
<dbReference type="InterPro" id="IPR003018">
    <property type="entry name" value="GAF"/>
</dbReference>
<evidence type="ECO:0000313" key="6">
    <source>
        <dbReference type="EMBL" id="GII25795.1"/>
    </source>
</evidence>
<dbReference type="CDD" id="cd14014">
    <property type="entry name" value="STKc_PknB_like"/>
    <property type="match status" value="1"/>
</dbReference>
<dbReference type="CDD" id="cd01949">
    <property type="entry name" value="GGDEF"/>
    <property type="match status" value="1"/>
</dbReference>
<dbReference type="Proteomes" id="UP000599074">
    <property type="component" value="Unassembled WGS sequence"/>
</dbReference>
<dbReference type="NCBIfam" id="TIGR00254">
    <property type="entry name" value="GGDEF"/>
    <property type="match status" value="1"/>
</dbReference>
<reference evidence="6" key="1">
    <citation type="submission" date="2021-01" db="EMBL/GenBank/DDBJ databases">
        <title>Whole genome shotgun sequence of Planosporangium mesophilum NBRC 109066.</title>
        <authorList>
            <person name="Komaki H."/>
            <person name="Tamura T."/>
        </authorList>
    </citation>
    <scope>NUCLEOTIDE SEQUENCE</scope>
    <source>
        <strain evidence="6">NBRC 109066</strain>
    </source>
</reference>
<dbReference type="EMBL" id="BOON01000059">
    <property type="protein sequence ID" value="GII25795.1"/>
    <property type="molecule type" value="Genomic_DNA"/>
</dbReference>
<feature type="domain" description="GGDEF" evidence="5">
    <location>
        <begin position="1622"/>
        <end position="1759"/>
    </location>
</feature>
<dbReference type="PROSITE" id="PS00108">
    <property type="entry name" value="PROTEIN_KINASE_ST"/>
    <property type="match status" value="1"/>
</dbReference>
<dbReference type="Gene3D" id="3.30.200.20">
    <property type="entry name" value="Phosphorylase Kinase, domain 1"/>
    <property type="match status" value="1"/>
</dbReference>
<dbReference type="Gene3D" id="1.10.510.10">
    <property type="entry name" value="Transferase(Phosphotransferase) domain 1"/>
    <property type="match status" value="1"/>
</dbReference>
<dbReference type="InterPro" id="IPR011009">
    <property type="entry name" value="Kinase-like_dom_sf"/>
</dbReference>
<evidence type="ECO:0008006" key="8">
    <source>
        <dbReference type="Google" id="ProtNLM"/>
    </source>
</evidence>
<dbReference type="InterPro" id="IPR050469">
    <property type="entry name" value="Diguanylate_Cyclase"/>
</dbReference>
<feature type="coiled-coil region" evidence="2">
    <location>
        <begin position="1412"/>
        <end position="1439"/>
    </location>
</feature>
<feature type="region of interest" description="Disordered" evidence="3">
    <location>
        <begin position="283"/>
        <end position="302"/>
    </location>
</feature>
<proteinExistence type="predicted"/>
<evidence type="ECO:0000313" key="7">
    <source>
        <dbReference type="Proteomes" id="UP000599074"/>
    </source>
</evidence>
<evidence type="ECO:0000256" key="1">
    <source>
        <dbReference type="ARBA" id="ARBA00004167"/>
    </source>
</evidence>
<dbReference type="PANTHER" id="PTHR45138">
    <property type="entry name" value="REGULATORY COMPONENTS OF SENSORY TRANSDUCTION SYSTEM"/>
    <property type="match status" value="1"/>
</dbReference>
<dbReference type="GO" id="GO:1902201">
    <property type="term" value="P:negative regulation of bacterial-type flagellum-dependent cell motility"/>
    <property type="evidence" value="ECO:0007669"/>
    <property type="project" value="TreeGrafter"/>
</dbReference>
<evidence type="ECO:0000256" key="3">
    <source>
        <dbReference type="SAM" id="MobiDB-lite"/>
    </source>
</evidence>
<dbReference type="Gene3D" id="3.30.70.270">
    <property type="match status" value="1"/>
</dbReference>
<dbReference type="PANTHER" id="PTHR45138:SF9">
    <property type="entry name" value="DIGUANYLATE CYCLASE DGCM-RELATED"/>
    <property type="match status" value="1"/>
</dbReference>
<comment type="subcellular location">
    <subcellularLocation>
        <location evidence="1">Membrane</location>
        <topology evidence="1">Single-pass membrane protein</topology>
    </subcellularLocation>
</comment>
<dbReference type="Gene3D" id="3.30.450.40">
    <property type="match status" value="2"/>
</dbReference>
<dbReference type="InterPro" id="IPR041664">
    <property type="entry name" value="AAA_16"/>
</dbReference>
<dbReference type="Pfam" id="PF00990">
    <property type="entry name" value="GGDEF"/>
    <property type="match status" value="1"/>
</dbReference>
<dbReference type="InterPro" id="IPR000160">
    <property type="entry name" value="GGDEF_dom"/>
</dbReference>
<evidence type="ECO:0000259" key="5">
    <source>
        <dbReference type="PROSITE" id="PS50887"/>
    </source>
</evidence>
<keyword evidence="2" id="KW-0175">Coiled coil</keyword>
<dbReference type="InterPro" id="IPR029787">
    <property type="entry name" value="Nucleotide_cyclase"/>
</dbReference>
<dbReference type="SUPFAM" id="SSF56112">
    <property type="entry name" value="Protein kinase-like (PK-like)"/>
    <property type="match status" value="1"/>
</dbReference>
<dbReference type="InterPro" id="IPR027417">
    <property type="entry name" value="P-loop_NTPase"/>
</dbReference>
<dbReference type="GO" id="GO:0004672">
    <property type="term" value="F:protein kinase activity"/>
    <property type="evidence" value="ECO:0007669"/>
    <property type="project" value="InterPro"/>
</dbReference>
<keyword evidence="7" id="KW-1185">Reference proteome</keyword>
<accession>A0A8J3TER8</accession>
<dbReference type="SUPFAM" id="SSF55781">
    <property type="entry name" value="GAF domain-like"/>
    <property type="match status" value="2"/>
</dbReference>